<dbReference type="AlphaFoldDB" id="A0A1H1LCH9"/>
<evidence type="ECO:0000256" key="2">
    <source>
        <dbReference type="ARBA" id="ARBA00022490"/>
    </source>
</evidence>
<dbReference type="GO" id="GO:0051117">
    <property type="term" value="F:ATPase binding"/>
    <property type="evidence" value="ECO:0007669"/>
    <property type="project" value="TreeGrafter"/>
</dbReference>
<dbReference type="GO" id="GO:0004252">
    <property type="term" value="F:serine-type endopeptidase activity"/>
    <property type="evidence" value="ECO:0007669"/>
    <property type="project" value="InterPro"/>
</dbReference>
<feature type="region of interest" description="Disordered" evidence="7">
    <location>
        <begin position="243"/>
        <end position="266"/>
    </location>
</feature>
<dbReference type="PANTHER" id="PTHR10381">
    <property type="entry name" value="ATP-DEPENDENT CLP PROTEASE PROTEOLYTIC SUBUNIT"/>
    <property type="match status" value="1"/>
</dbReference>
<gene>
    <name evidence="8" type="ORF">SAMN04489809_0004</name>
    <name evidence="9" type="ORF">SAMN04489809_0080</name>
</gene>
<dbReference type="NCBIfam" id="NF045542">
    <property type="entry name" value="Clp_rel_HeadMat"/>
    <property type="match status" value="1"/>
</dbReference>
<keyword evidence="4" id="KW-0378">Hydrolase</keyword>
<evidence type="ECO:0000256" key="4">
    <source>
        <dbReference type="ARBA" id="ARBA00022801"/>
    </source>
</evidence>
<keyword evidence="5" id="KW-0720">Serine protease</keyword>
<dbReference type="PANTHER" id="PTHR10381:SF70">
    <property type="entry name" value="ATP-DEPENDENT CLP PROTEASE PROTEOLYTIC SUBUNIT"/>
    <property type="match status" value="1"/>
</dbReference>
<dbReference type="GO" id="GO:0004176">
    <property type="term" value="F:ATP-dependent peptidase activity"/>
    <property type="evidence" value="ECO:0007669"/>
    <property type="project" value="InterPro"/>
</dbReference>
<protein>
    <recommendedName>
        <fullName evidence="6">ATP-dependent Clp protease proteolytic subunit</fullName>
    </recommendedName>
</protein>
<keyword evidence="2" id="KW-0963">Cytoplasm</keyword>
<dbReference type="Gene3D" id="3.90.226.10">
    <property type="entry name" value="2-enoyl-CoA Hydratase, Chain A, domain 1"/>
    <property type="match status" value="1"/>
</dbReference>
<dbReference type="SUPFAM" id="SSF52096">
    <property type="entry name" value="ClpP/crotonase"/>
    <property type="match status" value="1"/>
</dbReference>
<evidence type="ECO:0000256" key="1">
    <source>
        <dbReference type="ARBA" id="ARBA00007039"/>
    </source>
</evidence>
<dbReference type="PRINTS" id="PR00127">
    <property type="entry name" value="CLPPROTEASEP"/>
</dbReference>
<dbReference type="EMBL" id="LT629770">
    <property type="protein sequence ID" value="SDR70314.1"/>
    <property type="molecule type" value="Genomic_DNA"/>
</dbReference>
<dbReference type="Pfam" id="PF00574">
    <property type="entry name" value="CLP_protease"/>
    <property type="match status" value="1"/>
</dbReference>
<evidence type="ECO:0000256" key="7">
    <source>
        <dbReference type="SAM" id="MobiDB-lite"/>
    </source>
</evidence>
<evidence type="ECO:0000313" key="10">
    <source>
        <dbReference type="Proteomes" id="UP000182126"/>
    </source>
</evidence>
<dbReference type="RefSeq" id="WP_060921022.1">
    <property type="nucleotide sequence ID" value="NZ_LT629770.1"/>
</dbReference>
<dbReference type="InterPro" id="IPR023562">
    <property type="entry name" value="ClpP/TepA"/>
</dbReference>
<dbReference type="EMBL" id="LT629770">
    <property type="protein sequence ID" value="SDR72264.1"/>
    <property type="molecule type" value="Genomic_DNA"/>
</dbReference>
<comment type="similarity">
    <text evidence="1 6">Belongs to the peptidase S14 family.</text>
</comment>
<name>A0A1H1LCH9_9MICO</name>
<keyword evidence="3 9" id="KW-0645">Protease</keyword>
<dbReference type="Proteomes" id="UP000182126">
    <property type="component" value="Chromosome I"/>
</dbReference>
<proteinExistence type="inferred from homology"/>
<dbReference type="InterPro" id="IPR001907">
    <property type="entry name" value="ClpP"/>
</dbReference>
<evidence type="ECO:0000313" key="8">
    <source>
        <dbReference type="EMBL" id="SDR70314.1"/>
    </source>
</evidence>
<evidence type="ECO:0000256" key="3">
    <source>
        <dbReference type="ARBA" id="ARBA00022670"/>
    </source>
</evidence>
<accession>A0A1H1LCH9</accession>
<dbReference type="InterPro" id="IPR029045">
    <property type="entry name" value="ClpP/crotonase-like_dom_sf"/>
</dbReference>
<reference evidence="9 10" key="1">
    <citation type="submission" date="2016-10" db="EMBL/GenBank/DDBJ databases">
        <authorList>
            <person name="de Groot N.N."/>
        </authorList>
    </citation>
    <scope>NUCLEOTIDE SEQUENCE [LARGE SCALE GENOMIC DNA]</scope>
    <source>
        <strain evidence="9 10">DSM 15019</strain>
    </source>
</reference>
<dbReference type="GO" id="GO:0006515">
    <property type="term" value="P:protein quality control for misfolded or incompletely synthesized proteins"/>
    <property type="evidence" value="ECO:0007669"/>
    <property type="project" value="TreeGrafter"/>
</dbReference>
<dbReference type="GeneID" id="36300938"/>
<evidence type="ECO:0000313" key="9">
    <source>
        <dbReference type="EMBL" id="SDR72264.1"/>
    </source>
</evidence>
<evidence type="ECO:0000256" key="5">
    <source>
        <dbReference type="ARBA" id="ARBA00022825"/>
    </source>
</evidence>
<dbReference type="CDD" id="cd07016">
    <property type="entry name" value="S14_ClpP_1"/>
    <property type="match status" value="1"/>
</dbReference>
<organism evidence="9 10">
    <name type="scientific">Microbacterium paraoxydans</name>
    <dbReference type="NCBI Taxonomy" id="199592"/>
    <lineage>
        <taxon>Bacteria</taxon>
        <taxon>Bacillati</taxon>
        <taxon>Actinomycetota</taxon>
        <taxon>Actinomycetes</taxon>
        <taxon>Micrococcales</taxon>
        <taxon>Microbacteriaceae</taxon>
        <taxon>Microbacterium</taxon>
    </lineage>
</organism>
<dbReference type="GO" id="GO:0009368">
    <property type="term" value="C:endopeptidase Clp complex"/>
    <property type="evidence" value="ECO:0007669"/>
    <property type="project" value="TreeGrafter"/>
</dbReference>
<evidence type="ECO:0000256" key="6">
    <source>
        <dbReference type="RuleBase" id="RU003567"/>
    </source>
</evidence>
<sequence>MTDQRSARNRFWGKLTPPKSKTEFFDAITMPSAGGEGTVATIRMYGPIDSWGGFWGISTKDVAEVLDGLPDSVTQIILRINSPGGEVFEGVSILNMLRAHDAKVTAVVDGLAASAASVIAAGCDETVMSPASQMMIHSPSTIVWGNAADMRKVAEVLDTIEESIISIYRDKAGESAWGELLANETWYTAEAAVEAGLADRVAVVKDAGETATAGTDDDGTDQLEGDDVEDMYQSARAHLGLHPIGASAPHKLPSSSEPGNPKEQKEALNMSDAFLAAVRDRLGVTDANASEETVLSALSEALNESADTNTPTSAATVAPTIPAGTQLIENSILDSLRADAAAGREAREQQIKDRRDGIIANALQEGRITAASAEHFRTMLDSDEDGTAKVLASMAKNSVPVAEIGHAAGEVSAEDALMARAGWGDDDEEA</sequence>